<keyword evidence="2" id="KW-1185">Reference proteome</keyword>
<reference evidence="1 2" key="1">
    <citation type="journal article" date="2017" name="Nat. Commun.">
        <title>Genome assembly with in vitro proximity ligation data and whole-genome triplication in lettuce.</title>
        <authorList>
            <person name="Reyes-Chin-Wo S."/>
            <person name="Wang Z."/>
            <person name="Yang X."/>
            <person name="Kozik A."/>
            <person name="Arikit S."/>
            <person name="Song C."/>
            <person name="Xia L."/>
            <person name="Froenicke L."/>
            <person name="Lavelle D.O."/>
            <person name="Truco M.J."/>
            <person name="Xia R."/>
            <person name="Zhu S."/>
            <person name="Xu C."/>
            <person name="Xu H."/>
            <person name="Xu X."/>
            <person name="Cox K."/>
            <person name="Korf I."/>
            <person name="Meyers B.C."/>
            <person name="Michelmore R.W."/>
        </authorList>
    </citation>
    <scope>NUCLEOTIDE SEQUENCE [LARGE SCALE GENOMIC DNA]</scope>
    <source>
        <strain evidence="2">cv. Salinas</strain>
        <tissue evidence="1">Seedlings</tissue>
    </source>
</reference>
<organism evidence="1 2">
    <name type="scientific">Lactuca sativa</name>
    <name type="common">Garden lettuce</name>
    <dbReference type="NCBI Taxonomy" id="4236"/>
    <lineage>
        <taxon>Eukaryota</taxon>
        <taxon>Viridiplantae</taxon>
        <taxon>Streptophyta</taxon>
        <taxon>Embryophyta</taxon>
        <taxon>Tracheophyta</taxon>
        <taxon>Spermatophyta</taxon>
        <taxon>Magnoliopsida</taxon>
        <taxon>eudicotyledons</taxon>
        <taxon>Gunneridae</taxon>
        <taxon>Pentapetalae</taxon>
        <taxon>asterids</taxon>
        <taxon>campanulids</taxon>
        <taxon>Asterales</taxon>
        <taxon>Asteraceae</taxon>
        <taxon>Cichorioideae</taxon>
        <taxon>Cichorieae</taxon>
        <taxon>Lactucinae</taxon>
        <taxon>Lactuca</taxon>
    </lineage>
</organism>
<proteinExistence type="predicted"/>
<name>A0A9R1X4L4_LACSA</name>
<gene>
    <name evidence="1" type="ORF">LSAT_V11C600335500</name>
</gene>
<dbReference type="AlphaFoldDB" id="A0A9R1X4L4"/>
<evidence type="ECO:0000313" key="1">
    <source>
        <dbReference type="EMBL" id="KAJ0199086.1"/>
    </source>
</evidence>
<sequence>MFHAQALGRFCRLVRGCDTMENLQEWKEPLAYRRFCLRHITSNFMKRYTNFSLKNFCWTIGSATQKRKFSKKLKLEAWKYLKKINKSQWCLLYDENRRWGILTTNISDIRCGEQDIYRLGRVLTLHSTELKYNNVAMNCNTPLQSRMRRLFCNRDTRT</sequence>
<dbReference type="Proteomes" id="UP000235145">
    <property type="component" value="Unassembled WGS sequence"/>
</dbReference>
<dbReference type="EMBL" id="NBSK02000006">
    <property type="protein sequence ID" value="KAJ0199086.1"/>
    <property type="molecule type" value="Genomic_DNA"/>
</dbReference>
<comment type="caution">
    <text evidence="1">The sequence shown here is derived from an EMBL/GenBank/DDBJ whole genome shotgun (WGS) entry which is preliminary data.</text>
</comment>
<protein>
    <submittedName>
        <fullName evidence="1">Uncharacterized protein</fullName>
    </submittedName>
</protein>
<accession>A0A9R1X4L4</accession>
<evidence type="ECO:0000313" key="2">
    <source>
        <dbReference type="Proteomes" id="UP000235145"/>
    </source>
</evidence>